<comment type="similarity">
    <text evidence="2">Belongs to the OmpP1/FadL family.</text>
</comment>
<evidence type="ECO:0000256" key="8">
    <source>
        <dbReference type="SAM" id="SignalP"/>
    </source>
</evidence>
<dbReference type="AlphaFoldDB" id="A0A1B8HE60"/>
<name>A0A1B8HE60_9GAMM</name>
<dbReference type="EMBL" id="LZEX01000012">
    <property type="protein sequence ID" value="OBU07361.1"/>
    <property type="molecule type" value="Genomic_DNA"/>
</dbReference>
<evidence type="ECO:0000256" key="2">
    <source>
        <dbReference type="ARBA" id="ARBA00008163"/>
    </source>
</evidence>
<dbReference type="PANTHER" id="PTHR35093">
    <property type="entry name" value="OUTER MEMBRANE PROTEIN NMB0088-RELATED"/>
    <property type="match status" value="1"/>
</dbReference>
<evidence type="ECO:0000313" key="9">
    <source>
        <dbReference type="EMBL" id="OBU07361.1"/>
    </source>
</evidence>
<dbReference type="Pfam" id="PF03349">
    <property type="entry name" value="Toluene_X"/>
    <property type="match status" value="1"/>
</dbReference>
<dbReference type="RefSeq" id="WP_067423396.1">
    <property type="nucleotide sequence ID" value="NZ_LZEX01000012.1"/>
</dbReference>
<proteinExistence type="inferred from homology"/>
<comment type="subcellular location">
    <subcellularLocation>
        <location evidence="1">Cell outer membrane</location>
        <topology evidence="1">Multi-pass membrane protein</topology>
    </subcellularLocation>
</comment>
<gene>
    <name evidence="9" type="ORF">AYY17_04975</name>
</gene>
<organism evidence="9 10">
    <name type="scientific">Morganella psychrotolerans</name>
    <dbReference type="NCBI Taxonomy" id="368603"/>
    <lineage>
        <taxon>Bacteria</taxon>
        <taxon>Pseudomonadati</taxon>
        <taxon>Pseudomonadota</taxon>
        <taxon>Gammaproteobacteria</taxon>
        <taxon>Enterobacterales</taxon>
        <taxon>Morganellaceae</taxon>
        <taxon>Morganella</taxon>
    </lineage>
</organism>
<keyword evidence="4" id="KW-0812">Transmembrane</keyword>
<evidence type="ECO:0000256" key="1">
    <source>
        <dbReference type="ARBA" id="ARBA00004571"/>
    </source>
</evidence>
<evidence type="ECO:0000256" key="3">
    <source>
        <dbReference type="ARBA" id="ARBA00022452"/>
    </source>
</evidence>
<evidence type="ECO:0000256" key="6">
    <source>
        <dbReference type="ARBA" id="ARBA00023136"/>
    </source>
</evidence>
<keyword evidence="3" id="KW-1134">Transmembrane beta strand</keyword>
<feature type="chain" id="PRO_5008609601" evidence="8">
    <location>
        <begin position="21"/>
        <end position="392"/>
    </location>
</feature>
<evidence type="ECO:0000313" key="10">
    <source>
        <dbReference type="Proteomes" id="UP000092247"/>
    </source>
</evidence>
<dbReference type="GO" id="GO:0015483">
    <property type="term" value="F:long-chain fatty acid transporting porin activity"/>
    <property type="evidence" value="ECO:0007669"/>
    <property type="project" value="TreeGrafter"/>
</dbReference>
<dbReference type="Proteomes" id="UP000092247">
    <property type="component" value="Unassembled WGS sequence"/>
</dbReference>
<comment type="caution">
    <text evidence="9">The sequence shown here is derived from an EMBL/GenBank/DDBJ whole genome shotgun (WGS) entry which is preliminary data.</text>
</comment>
<evidence type="ECO:0000256" key="4">
    <source>
        <dbReference type="ARBA" id="ARBA00022692"/>
    </source>
</evidence>
<reference evidence="9 10" key="1">
    <citation type="submission" date="2016-06" db="EMBL/GenBank/DDBJ databases">
        <authorList>
            <person name="Kjaerup R.B."/>
            <person name="Dalgaard T.S."/>
            <person name="Juul-Madsen H.R."/>
        </authorList>
    </citation>
    <scope>NUCLEOTIDE SEQUENCE [LARGE SCALE GENOMIC DNA]</scope>
    <source>
        <strain evidence="9 10">GCSL-Mp3</strain>
    </source>
</reference>
<dbReference type="InterPro" id="IPR005017">
    <property type="entry name" value="OMPP1/FadL/TodX"/>
</dbReference>
<dbReference type="Gene3D" id="2.40.160.60">
    <property type="entry name" value="Outer membrane protein transport protein (OMPP1/FadL/TodX)"/>
    <property type="match status" value="1"/>
</dbReference>
<dbReference type="SUPFAM" id="SSF56935">
    <property type="entry name" value="Porins"/>
    <property type="match status" value="1"/>
</dbReference>
<evidence type="ECO:0000256" key="5">
    <source>
        <dbReference type="ARBA" id="ARBA00022729"/>
    </source>
</evidence>
<protein>
    <submittedName>
        <fullName evidence="9">Transporter</fullName>
    </submittedName>
</protein>
<keyword evidence="7" id="KW-0998">Cell outer membrane</keyword>
<accession>A0A1B8HE60</accession>
<sequence length="392" mass="42419">MNKYINGLLLTFLFNSPALAGGLALYETSPDNSASANAGSAAKAQGPSTIAGNPAGMVLLDGTQIQLSAGVVSGDMTIKLDNGGVSGGNPVQTAPLGTLYVTHELNERWSAGIGLFGSHGLGLSYDPQWSGSRYIQYGNITGIAMAPSLALRINPQWSVGMSLIASQGKIEMKSTPLPNMSSAAKLNFSANDRAYAASLGVIYEKDENTRIGLNYVSESEWRLNGDLFPGADIAQNSRINIVMPQSLTLSGYHQLNDQWTLLGSINWQEWSRFGEMDISYAQFNTTKNLGYQDTWHASLGTQFSVSEKFRLSTGIAYDSSPVNDVNRTVNIPMGKAWRFGLGGDYQIIPSTTIELGYTFVRIGDMPFEQPGISGVYENSRLYFVMLGLKHKF</sequence>
<dbReference type="PANTHER" id="PTHR35093:SF8">
    <property type="entry name" value="OUTER MEMBRANE PROTEIN NMB0088-RELATED"/>
    <property type="match status" value="1"/>
</dbReference>
<dbReference type="STRING" id="368603.AYY16_07310"/>
<feature type="signal peptide" evidence="8">
    <location>
        <begin position="1"/>
        <end position="20"/>
    </location>
</feature>
<keyword evidence="5 8" id="KW-0732">Signal</keyword>
<evidence type="ECO:0000256" key="7">
    <source>
        <dbReference type="ARBA" id="ARBA00023237"/>
    </source>
</evidence>
<keyword evidence="6" id="KW-0472">Membrane</keyword>
<dbReference type="GO" id="GO:0009279">
    <property type="term" value="C:cell outer membrane"/>
    <property type="evidence" value="ECO:0007669"/>
    <property type="project" value="UniProtKB-SubCell"/>
</dbReference>